<dbReference type="Proteomes" id="UP000007161">
    <property type="component" value="Chromosome"/>
</dbReference>
<reference evidence="1 2" key="1">
    <citation type="journal article" date="2012" name="J. Bacteriol.">
        <title>Complete Genome Sequence of the Thermophilic, Piezophilic, Heterotrophic Bacterium Marinitoga piezophila KA3.</title>
        <authorList>
            <person name="Lucas S."/>
            <person name="Han J."/>
            <person name="Lapidus A."/>
            <person name="Cheng J.F."/>
            <person name="Goodwin L.A."/>
            <person name="Pitluck S."/>
            <person name="Peters L."/>
            <person name="Mikhailova N."/>
            <person name="Teshima H."/>
            <person name="Detter J.C."/>
            <person name="Han C."/>
            <person name="Tapia R."/>
            <person name="Land M."/>
            <person name="Hauser L."/>
            <person name="Kyrpides N.C."/>
            <person name="Ivanova N."/>
            <person name="Pagani I."/>
            <person name="Vannier P."/>
            <person name="Oger P."/>
            <person name="Bartlett D.H."/>
            <person name="Noll K.M."/>
            <person name="Woyke T."/>
            <person name="Jebbar M."/>
        </authorList>
    </citation>
    <scope>NUCLEOTIDE SEQUENCE [LARGE SCALE GENOMIC DNA]</scope>
    <source>
        <strain evidence="2">DSM 14283 / JCM 11233 / KA3</strain>
    </source>
</reference>
<gene>
    <name evidence="1" type="ordered locus">Marpi_1343</name>
</gene>
<dbReference type="RefSeq" id="WP_014296817.1">
    <property type="nucleotide sequence ID" value="NC_016751.1"/>
</dbReference>
<dbReference type="KEGG" id="mpz:Marpi_1343"/>
<dbReference type="HOGENOM" id="CLU_1208147_0_0_0"/>
<dbReference type="EMBL" id="CP003257">
    <property type="protein sequence ID" value="AEX85746.1"/>
    <property type="molecule type" value="Genomic_DNA"/>
</dbReference>
<name>H2J3D0_MARPK</name>
<evidence type="ECO:0000313" key="2">
    <source>
        <dbReference type="Proteomes" id="UP000007161"/>
    </source>
</evidence>
<evidence type="ECO:0000313" key="1">
    <source>
        <dbReference type="EMBL" id="AEX85746.1"/>
    </source>
</evidence>
<organism evidence="1 2">
    <name type="scientific">Marinitoga piezophila (strain DSM 14283 / JCM 11233 / KA3)</name>
    <dbReference type="NCBI Taxonomy" id="443254"/>
    <lineage>
        <taxon>Bacteria</taxon>
        <taxon>Thermotogati</taxon>
        <taxon>Thermotogota</taxon>
        <taxon>Thermotogae</taxon>
        <taxon>Petrotogales</taxon>
        <taxon>Petrotogaceae</taxon>
        <taxon>Marinitoga</taxon>
    </lineage>
</organism>
<sequence>MKKLLLTLILFVNVMFFGFETLLPSGEVLDEGILKIDTITPGVAAIRYGLFGIMEVGVSTSNGGAYIKVGSNKMGDLPLAGSVSFGFEGVESAHIIGNISYISDSLKLSVGTDYTQKMETEFNETTQEPKTIIDSYFNIFGGLNYLISSDEKTDKFLNIEVTTGFKSNGTEYGIAGYIYGIQSFKKFWLFNKVNVFGGLAVVNPSIPPNILENFRVVFGLNTEINLFGNK</sequence>
<dbReference type="STRING" id="443254.Marpi_1343"/>
<keyword evidence="2" id="KW-1185">Reference proteome</keyword>
<evidence type="ECO:0008006" key="3">
    <source>
        <dbReference type="Google" id="ProtNLM"/>
    </source>
</evidence>
<dbReference type="AlphaFoldDB" id="H2J3D0"/>
<protein>
    <recommendedName>
        <fullName evidence="3">Outer membrane protein beta-barrel domain-containing protein</fullName>
    </recommendedName>
</protein>
<dbReference type="OrthoDB" id="46446at2"/>
<proteinExistence type="predicted"/>
<accession>H2J3D0</accession>
<reference evidence="2" key="2">
    <citation type="submission" date="2012-01" db="EMBL/GenBank/DDBJ databases">
        <title>Complete sequence of chromosome of Marinitoga piezophila KA3.</title>
        <authorList>
            <person name="Lucas S."/>
            <person name="Han J."/>
            <person name="Lapidus A."/>
            <person name="Cheng J.-F."/>
            <person name="Goodwin L."/>
            <person name="Pitluck S."/>
            <person name="Peters L."/>
            <person name="Mikhailova N."/>
            <person name="Teshima H."/>
            <person name="Detter J.C."/>
            <person name="Han C."/>
            <person name="Tapia R."/>
            <person name="Land M."/>
            <person name="Hauser L."/>
            <person name="Kyrpides N."/>
            <person name="Ivanova N."/>
            <person name="Pagani I."/>
            <person name="Jebbar M."/>
            <person name="Vannier P."/>
            <person name="Oger P."/>
            <person name="Cario A."/>
            <person name="Bartlett D."/>
            <person name="Noll K.M."/>
            <person name="Woyke T."/>
        </authorList>
    </citation>
    <scope>NUCLEOTIDE SEQUENCE [LARGE SCALE GENOMIC DNA]</scope>
    <source>
        <strain evidence="2">DSM 14283 / JCM 11233 / KA3</strain>
    </source>
</reference>